<dbReference type="RefSeq" id="WP_342302694.1">
    <property type="nucleotide sequence ID" value="NZ_JAWVOH010000004.1"/>
</dbReference>
<dbReference type="InterPro" id="IPR011528">
    <property type="entry name" value="NERD"/>
</dbReference>
<sequence length="297" mass="35558">MIQKEFRSNPKTQILKRLYARLHSEEIKVRIQQDIAKIEAGDFGEEIVAKRLNTYKNAIDIHIFHDVMLYQNGLFQMDFLIATSSCIIILEVKNISGHIYFTQNPQQLIRKIKGQPDQKFRSPETQIQKYIKQLEIWNYSHQYNIPIYGAVVFPTLSSIVNSDNTMTHILDLDEIEQFIYKQNQENTENTDVQKFINRIKEKAIDYQINTLGEYYNFKLYHLNSDFLCPKCHSKMLKKSRRKWNCSNCTYTGQRIIKEELDEYLSYFHQDMLKQDLQKFMKDVSKSTFYREWKKTQK</sequence>
<dbReference type="PROSITE" id="PS50965">
    <property type="entry name" value="NERD"/>
    <property type="match status" value="1"/>
</dbReference>
<evidence type="ECO:0000313" key="3">
    <source>
        <dbReference type="Proteomes" id="UP001398420"/>
    </source>
</evidence>
<proteinExistence type="predicted"/>
<evidence type="ECO:0000259" key="1">
    <source>
        <dbReference type="PROSITE" id="PS50965"/>
    </source>
</evidence>
<dbReference type="Proteomes" id="UP001398420">
    <property type="component" value="Unassembled WGS sequence"/>
</dbReference>
<evidence type="ECO:0000313" key="2">
    <source>
        <dbReference type="EMBL" id="MEL5987608.1"/>
    </source>
</evidence>
<dbReference type="Pfam" id="PF08378">
    <property type="entry name" value="NERD"/>
    <property type="match status" value="1"/>
</dbReference>
<organism evidence="2 3">
    <name type="scientific">Kurthia gibsonii</name>
    <dbReference type="NCBI Taxonomy" id="33946"/>
    <lineage>
        <taxon>Bacteria</taxon>
        <taxon>Bacillati</taxon>
        <taxon>Bacillota</taxon>
        <taxon>Bacilli</taxon>
        <taxon>Bacillales</taxon>
        <taxon>Caryophanaceae</taxon>
        <taxon>Kurthia</taxon>
    </lineage>
</organism>
<dbReference type="EMBL" id="JBCEWA010000003">
    <property type="protein sequence ID" value="MEL5987608.1"/>
    <property type="molecule type" value="Genomic_DNA"/>
</dbReference>
<feature type="domain" description="NERD" evidence="1">
    <location>
        <begin position="40"/>
        <end position="160"/>
    </location>
</feature>
<reference evidence="2 3" key="1">
    <citation type="submission" date="2024-04" db="EMBL/GenBank/DDBJ databases">
        <authorList>
            <person name="Wu Y.S."/>
            <person name="Zhang L."/>
        </authorList>
    </citation>
    <scope>NUCLEOTIDE SEQUENCE [LARGE SCALE GENOMIC DNA]</scope>
    <source>
        <strain evidence="2 3">KG-01</strain>
    </source>
</reference>
<gene>
    <name evidence="2" type="ORF">AAF454_04200</name>
</gene>
<accession>A0ABU9LKR6</accession>
<protein>
    <submittedName>
        <fullName evidence="2">NERD domain-containing protein</fullName>
    </submittedName>
</protein>
<comment type="caution">
    <text evidence="2">The sequence shown here is derived from an EMBL/GenBank/DDBJ whole genome shotgun (WGS) entry which is preliminary data.</text>
</comment>
<keyword evidence="3" id="KW-1185">Reference proteome</keyword>
<name>A0ABU9LKR6_9BACL</name>